<evidence type="ECO:0008006" key="4">
    <source>
        <dbReference type="Google" id="ProtNLM"/>
    </source>
</evidence>
<dbReference type="NCBIfam" id="TIGR01200">
    <property type="entry name" value="GLPGLI"/>
    <property type="match status" value="1"/>
</dbReference>
<dbReference type="InterPro" id="IPR005901">
    <property type="entry name" value="GLPGLI"/>
</dbReference>
<name>A0A928YPY4_9SPHI</name>
<dbReference type="Pfam" id="PF09697">
    <property type="entry name" value="Porph_ging"/>
    <property type="match status" value="1"/>
</dbReference>
<protein>
    <recommendedName>
        <fullName evidence="4">GLPGLI family protein</fullName>
    </recommendedName>
</protein>
<keyword evidence="1" id="KW-0732">Signal</keyword>
<feature type="signal peptide" evidence="1">
    <location>
        <begin position="1"/>
        <end position="19"/>
    </location>
</feature>
<dbReference type="RefSeq" id="WP_196935697.1">
    <property type="nucleotide sequence ID" value="NZ_MU158698.1"/>
</dbReference>
<dbReference type="Proteomes" id="UP000616201">
    <property type="component" value="Unassembled WGS sequence"/>
</dbReference>
<comment type="caution">
    <text evidence="2">The sequence shown here is derived from an EMBL/GenBank/DDBJ whole genome shotgun (WGS) entry which is preliminary data.</text>
</comment>
<evidence type="ECO:0000256" key="1">
    <source>
        <dbReference type="SAM" id="SignalP"/>
    </source>
</evidence>
<feature type="chain" id="PRO_5037576863" description="GLPGLI family protein" evidence="1">
    <location>
        <begin position="20"/>
        <end position="307"/>
    </location>
</feature>
<keyword evidence="3" id="KW-1185">Reference proteome</keyword>
<organism evidence="2 3">
    <name type="scientific">Sphingobacterium hungaricum</name>
    <dbReference type="NCBI Taxonomy" id="2082723"/>
    <lineage>
        <taxon>Bacteria</taxon>
        <taxon>Pseudomonadati</taxon>
        <taxon>Bacteroidota</taxon>
        <taxon>Sphingobacteriia</taxon>
        <taxon>Sphingobacteriales</taxon>
        <taxon>Sphingobacteriaceae</taxon>
        <taxon>Sphingobacterium</taxon>
    </lineage>
</organism>
<accession>A0A928YPY4</accession>
<gene>
    <name evidence="2" type="ORF">C4F49_05040</name>
</gene>
<dbReference type="EMBL" id="PRDK01000003">
    <property type="protein sequence ID" value="MBE8713037.1"/>
    <property type="molecule type" value="Genomic_DNA"/>
</dbReference>
<evidence type="ECO:0000313" key="2">
    <source>
        <dbReference type="EMBL" id="MBE8713037.1"/>
    </source>
</evidence>
<dbReference type="AlphaFoldDB" id="A0A928YPY4"/>
<evidence type="ECO:0000313" key="3">
    <source>
        <dbReference type="Proteomes" id="UP000616201"/>
    </source>
</evidence>
<reference evidence="2" key="1">
    <citation type="submission" date="2018-02" db="EMBL/GenBank/DDBJ databases">
        <authorList>
            <person name="Vasarhelyi B.M."/>
            <person name="Deshmukh S."/>
            <person name="Balint B."/>
            <person name="Kukolya J."/>
        </authorList>
    </citation>
    <scope>NUCLEOTIDE SEQUENCE</scope>
    <source>
        <strain evidence="2">KB22</strain>
    </source>
</reference>
<proteinExistence type="predicted"/>
<sequence length="307" mass="34156">MIKLIFSTCLCFSILGIQAQTFSVTSGTRVAVPRVEEEGGEPILAKIHYNFKHLNDTTNKAQFLKDETVTYLSKATSYYTTYSSSKVSEEVARQVADPTFDGNIKITKSVTGIKTFYYLEPNEQDLKAVHQVGINEFLSEEEFPVQDWKLTDERKTIGGYDCQKAEATFKGRTYTAWFTTEIPFPYGPWKLNGLPGLILEAHDAKNEVVFEYAGFDLIDSLNLRMGIPQLAKVDKVGDIKKAEAAFESNRQAAVNSGSGAVKLGIIRGMKPNNTSSESMSKIKSINVLADENYKPSQTTNNPIELTQ</sequence>